<organism evidence="1 2">
    <name type="scientific">Mycena citricolor</name>
    <dbReference type="NCBI Taxonomy" id="2018698"/>
    <lineage>
        <taxon>Eukaryota</taxon>
        <taxon>Fungi</taxon>
        <taxon>Dikarya</taxon>
        <taxon>Basidiomycota</taxon>
        <taxon>Agaricomycotina</taxon>
        <taxon>Agaricomycetes</taxon>
        <taxon>Agaricomycetidae</taxon>
        <taxon>Agaricales</taxon>
        <taxon>Marasmiineae</taxon>
        <taxon>Mycenaceae</taxon>
        <taxon>Mycena</taxon>
    </lineage>
</organism>
<name>A0AAD2HX37_9AGAR</name>
<sequence>FTSGHDWTTGSEDGFPCCQRQETNRAKDRDPSCFGRVWGWGRFAAADQDRSPSDPWAANCKRKEPLGRRDRWAMRTPGRCDLWDDATSRKWIPPIDALSSSIVSIIGCSG</sequence>
<evidence type="ECO:0000313" key="1">
    <source>
        <dbReference type="EMBL" id="CAK5282901.1"/>
    </source>
</evidence>
<evidence type="ECO:0000313" key="2">
    <source>
        <dbReference type="Proteomes" id="UP001295794"/>
    </source>
</evidence>
<feature type="non-terminal residue" evidence="1">
    <location>
        <position position="110"/>
    </location>
</feature>
<protein>
    <submittedName>
        <fullName evidence="1">Uncharacterized protein</fullName>
    </submittedName>
</protein>
<reference evidence="1" key="1">
    <citation type="submission" date="2023-11" db="EMBL/GenBank/DDBJ databases">
        <authorList>
            <person name="De Vega J J."/>
            <person name="De Vega J J."/>
        </authorList>
    </citation>
    <scope>NUCLEOTIDE SEQUENCE</scope>
</reference>
<dbReference type="Proteomes" id="UP001295794">
    <property type="component" value="Unassembled WGS sequence"/>
</dbReference>
<keyword evidence="2" id="KW-1185">Reference proteome</keyword>
<proteinExistence type="predicted"/>
<dbReference type="EMBL" id="CAVNYO010000463">
    <property type="protein sequence ID" value="CAK5282901.1"/>
    <property type="molecule type" value="Genomic_DNA"/>
</dbReference>
<gene>
    <name evidence="1" type="ORF">MYCIT1_LOCUS35028</name>
</gene>
<accession>A0AAD2HX37</accession>
<comment type="caution">
    <text evidence="1">The sequence shown here is derived from an EMBL/GenBank/DDBJ whole genome shotgun (WGS) entry which is preliminary data.</text>
</comment>
<dbReference type="AlphaFoldDB" id="A0AAD2HX37"/>